<gene>
    <name evidence="1" type="ORF">DI556_13015</name>
</gene>
<dbReference type="NCBIfam" id="NF033819">
    <property type="entry name" value="IS66_TnpB"/>
    <property type="match status" value="1"/>
</dbReference>
<evidence type="ECO:0000313" key="1">
    <source>
        <dbReference type="EMBL" id="PZQ48733.1"/>
    </source>
</evidence>
<evidence type="ECO:0000313" key="2">
    <source>
        <dbReference type="Proteomes" id="UP000249185"/>
    </source>
</evidence>
<dbReference type="Pfam" id="PF05717">
    <property type="entry name" value="TnpB_IS66"/>
    <property type="match status" value="1"/>
</dbReference>
<protein>
    <recommendedName>
        <fullName evidence="3">Transposase</fullName>
    </recommendedName>
</protein>
<dbReference type="AlphaFoldDB" id="A0A2W5Q1W6"/>
<dbReference type="PANTHER" id="PTHR36455:SF1">
    <property type="entry name" value="BLR8292 PROTEIN"/>
    <property type="match status" value="1"/>
</dbReference>
<name>A0A2W5Q1W6_RHOSU</name>
<reference evidence="1 2" key="1">
    <citation type="submission" date="2017-08" db="EMBL/GenBank/DDBJ databases">
        <title>Infants hospitalized years apart are colonized by the same room-sourced microbial strains.</title>
        <authorList>
            <person name="Brooks B."/>
            <person name="Olm M.R."/>
            <person name="Firek B.A."/>
            <person name="Baker R."/>
            <person name="Thomas B.C."/>
            <person name="Morowitz M.J."/>
            <person name="Banfield J.F."/>
        </authorList>
    </citation>
    <scope>NUCLEOTIDE SEQUENCE [LARGE SCALE GENOMIC DNA]</scope>
    <source>
        <strain evidence="1">S2_005_002_R2_34</strain>
    </source>
</reference>
<dbReference type="Proteomes" id="UP000249185">
    <property type="component" value="Unassembled WGS sequence"/>
</dbReference>
<sequence length="116" mass="12716">MIAFPAGVKVWIAGGVTDMRRGMNSLAIKVQEGLGRDPHGGELFCFRGRKGDLVKILWHDGVGMSLYMKRLEAGKFIWPASGAGEAVQISSAQMGYLLEGIDWRNPRWTQRPGKAG</sequence>
<dbReference type="EMBL" id="QFPW01000010">
    <property type="protein sequence ID" value="PZQ48733.1"/>
    <property type="molecule type" value="Genomic_DNA"/>
</dbReference>
<proteinExistence type="predicted"/>
<organism evidence="1 2">
    <name type="scientific">Rhodovulum sulfidophilum</name>
    <name type="common">Rhodobacter sulfidophilus</name>
    <dbReference type="NCBI Taxonomy" id="35806"/>
    <lineage>
        <taxon>Bacteria</taxon>
        <taxon>Pseudomonadati</taxon>
        <taxon>Pseudomonadota</taxon>
        <taxon>Alphaproteobacteria</taxon>
        <taxon>Rhodobacterales</taxon>
        <taxon>Paracoccaceae</taxon>
        <taxon>Rhodovulum</taxon>
    </lineage>
</organism>
<accession>A0A2W5Q1W6</accession>
<dbReference type="InterPro" id="IPR008878">
    <property type="entry name" value="Transposase_IS66_Orf2"/>
</dbReference>
<evidence type="ECO:0008006" key="3">
    <source>
        <dbReference type="Google" id="ProtNLM"/>
    </source>
</evidence>
<comment type="caution">
    <text evidence="1">The sequence shown here is derived from an EMBL/GenBank/DDBJ whole genome shotgun (WGS) entry which is preliminary data.</text>
</comment>
<dbReference type="PANTHER" id="PTHR36455">
    <property type="match status" value="1"/>
</dbReference>